<evidence type="ECO:0000256" key="5">
    <source>
        <dbReference type="ARBA" id="ARBA00023136"/>
    </source>
</evidence>
<keyword evidence="11" id="KW-1185">Reference proteome</keyword>
<evidence type="ECO:0000313" key="10">
    <source>
        <dbReference type="EMBL" id="MBB3810495.1"/>
    </source>
</evidence>
<accession>A0A7W5Z623</accession>
<organism evidence="10 11">
    <name type="scientific">Pseudochelatococcus contaminans</name>
    <dbReference type="NCBI Taxonomy" id="1538103"/>
    <lineage>
        <taxon>Bacteria</taxon>
        <taxon>Pseudomonadati</taxon>
        <taxon>Pseudomonadota</taxon>
        <taxon>Alphaproteobacteria</taxon>
        <taxon>Hyphomicrobiales</taxon>
        <taxon>Chelatococcaceae</taxon>
        <taxon>Pseudochelatococcus</taxon>
    </lineage>
</organism>
<feature type="domain" description="Integral membrane bound transporter" evidence="9">
    <location>
        <begin position="374"/>
        <end position="500"/>
    </location>
</feature>
<comment type="caution">
    <text evidence="10">The sequence shown here is derived from an EMBL/GenBank/DDBJ whole genome shotgun (WGS) entry which is preliminary data.</text>
</comment>
<evidence type="ECO:0000256" key="8">
    <source>
        <dbReference type="SAM" id="Phobius"/>
    </source>
</evidence>
<evidence type="ECO:0000313" key="11">
    <source>
        <dbReference type="Proteomes" id="UP000537592"/>
    </source>
</evidence>
<evidence type="ECO:0000256" key="4">
    <source>
        <dbReference type="ARBA" id="ARBA00022989"/>
    </source>
</evidence>
<evidence type="ECO:0000256" key="6">
    <source>
        <dbReference type="ARBA" id="ARBA00043993"/>
    </source>
</evidence>
<dbReference type="AlphaFoldDB" id="A0A7W5Z623"/>
<dbReference type="Proteomes" id="UP000537592">
    <property type="component" value="Unassembled WGS sequence"/>
</dbReference>
<name>A0A7W5Z623_9HYPH</name>
<comment type="similarity">
    <text evidence="6">Belongs to the YccS/YhfK family.</text>
</comment>
<keyword evidence="2" id="KW-1003">Cell membrane</keyword>
<protein>
    <submittedName>
        <fullName evidence="10">Putative membrane protein YccC</fullName>
    </submittedName>
</protein>
<feature type="transmembrane region" description="Helical" evidence="8">
    <location>
        <begin position="487"/>
        <end position="505"/>
    </location>
</feature>
<comment type="subcellular location">
    <subcellularLocation>
        <location evidence="1">Cell membrane</location>
        <topology evidence="1">Multi-pass membrane protein</topology>
    </subcellularLocation>
</comment>
<evidence type="ECO:0000256" key="2">
    <source>
        <dbReference type="ARBA" id="ARBA00022475"/>
    </source>
</evidence>
<feature type="transmembrane region" description="Helical" evidence="8">
    <location>
        <begin position="457"/>
        <end position="475"/>
    </location>
</feature>
<dbReference type="Pfam" id="PF13515">
    <property type="entry name" value="FUSC_2"/>
    <property type="match status" value="1"/>
</dbReference>
<keyword evidence="5 8" id="KW-0472">Membrane</keyword>
<feature type="transmembrane region" description="Helical" evidence="8">
    <location>
        <begin position="88"/>
        <end position="104"/>
    </location>
</feature>
<dbReference type="PANTHER" id="PTHR30509">
    <property type="entry name" value="P-HYDROXYBENZOIC ACID EFFLUX PUMP SUBUNIT-RELATED"/>
    <property type="match status" value="1"/>
</dbReference>
<sequence length="675" mass="71006">MTLITHHDSPQTARTDSPANSSIAWLRELARLKPAPWTWGQTLRGAFSVGLVLTFGSLTNSLTESIFLAIGIICACAGEPVGSYKAKARRIVVTLLIASIGAFAGHLDAFPWVVVVGAMTALGFLATIVSSYGAVYSIGTMQAMVIAAVSIGLPEVRPDWHLSAMFLTGGALYLTALGVEAALLRRYPERHAVSDLMTALAGLAATRAAKAHLGITLETTEIATARAQVTERMSALYAFMLDIRSHFVGRSYQANALAFILQRADAVFAIIMSETDAAVLDAAAKRLTDGAAAELKGAAAPAASGAANVGNLLQAVENLIAASTGSVDATVQPSAPPVKGHRDASGWFSITFGRLTPGRDTVVSAARTGLCMGLAYAIHWVYPLDHWYWVPLTVTLVMKPDLGPIFVRAVLRSIGTILGAGIGAVGLLILPKGPALLIAIILLTGLLPWAQRRSYAVLALVVTPLILILEDVVIAGSNTVYFGWERIVATIAGSAIVLVFGYFVWPREQASQLNGTFQAARLATADYLKSTLSADTNAVSTQRRLAYAQLSDMRRRLQMSLAEPPPACYEAAAWFPLVASAERVCDMVTTFSASTEPVTTADAQAISQLATRVAGTPSAASPGNAAPTAGSSPDVKPTPDQDVATLIDGIGNELAYITRLQKTESVPIIPGPALH</sequence>
<keyword evidence="4 8" id="KW-1133">Transmembrane helix</keyword>
<feature type="transmembrane region" description="Helical" evidence="8">
    <location>
        <begin position="110"/>
        <end position="128"/>
    </location>
</feature>
<gene>
    <name evidence="10" type="ORF">FHS81_002596</name>
</gene>
<dbReference type="InterPro" id="IPR049453">
    <property type="entry name" value="Memb_transporter_dom"/>
</dbReference>
<dbReference type="PANTHER" id="PTHR30509:SF9">
    <property type="entry name" value="MULTIDRUG RESISTANCE PROTEIN MDTO"/>
    <property type="match status" value="1"/>
</dbReference>
<keyword evidence="3 8" id="KW-0812">Transmembrane</keyword>
<dbReference type="EMBL" id="JACICC010000006">
    <property type="protein sequence ID" value="MBB3810495.1"/>
    <property type="molecule type" value="Genomic_DNA"/>
</dbReference>
<reference evidence="10 11" key="1">
    <citation type="submission" date="2020-08" db="EMBL/GenBank/DDBJ databases">
        <title>Genomic Encyclopedia of Type Strains, Phase IV (KMG-IV): sequencing the most valuable type-strain genomes for metagenomic binning, comparative biology and taxonomic classification.</title>
        <authorList>
            <person name="Goeker M."/>
        </authorList>
    </citation>
    <scope>NUCLEOTIDE SEQUENCE [LARGE SCALE GENOMIC DNA]</scope>
    <source>
        <strain evidence="10 11">DSM 28760</strain>
    </source>
</reference>
<dbReference type="RefSeq" id="WP_183753508.1">
    <property type="nucleotide sequence ID" value="NZ_JACICC010000006.1"/>
</dbReference>
<feature type="transmembrane region" description="Helical" evidence="8">
    <location>
        <begin position="46"/>
        <end position="76"/>
    </location>
</feature>
<evidence type="ECO:0000256" key="7">
    <source>
        <dbReference type="SAM" id="MobiDB-lite"/>
    </source>
</evidence>
<dbReference type="GO" id="GO:0005886">
    <property type="term" value="C:plasma membrane"/>
    <property type="evidence" value="ECO:0007669"/>
    <property type="project" value="UniProtKB-SubCell"/>
</dbReference>
<evidence type="ECO:0000256" key="3">
    <source>
        <dbReference type="ARBA" id="ARBA00022692"/>
    </source>
</evidence>
<evidence type="ECO:0000259" key="9">
    <source>
        <dbReference type="Pfam" id="PF13515"/>
    </source>
</evidence>
<evidence type="ECO:0000256" key="1">
    <source>
        <dbReference type="ARBA" id="ARBA00004651"/>
    </source>
</evidence>
<feature type="transmembrane region" description="Helical" evidence="8">
    <location>
        <begin position="160"/>
        <end position="184"/>
    </location>
</feature>
<feature type="region of interest" description="Disordered" evidence="7">
    <location>
        <begin position="613"/>
        <end position="641"/>
    </location>
</feature>
<proteinExistence type="inferred from homology"/>